<feature type="region of interest" description="Disordered" evidence="1">
    <location>
        <begin position="647"/>
        <end position="679"/>
    </location>
</feature>
<proteinExistence type="predicted"/>
<dbReference type="EMBL" id="UINC01011769">
    <property type="protein sequence ID" value="SVA51729.1"/>
    <property type="molecule type" value="Genomic_DNA"/>
</dbReference>
<protein>
    <submittedName>
        <fullName evidence="2">Uncharacterized protein</fullName>
    </submittedName>
</protein>
<feature type="region of interest" description="Disordered" evidence="1">
    <location>
        <begin position="80"/>
        <end position="99"/>
    </location>
</feature>
<evidence type="ECO:0000256" key="1">
    <source>
        <dbReference type="SAM" id="MobiDB-lite"/>
    </source>
</evidence>
<gene>
    <name evidence="2" type="ORF">METZ01_LOCUS104583</name>
</gene>
<sequence length="843" mass="91026">MAVQVDNFGSLVKTPTGQIVTTARAAGAEAVRISGDILNSAHISPNGVLSSVEGAVTELKSAIAGVDNFTNFSNNVGGQSAVSTAGQGHPGDRSGAEPPWENELEKFVSYSSIFTLSCLTTEDLNLPDFSYRQKPPEHIILRSGGTGGDKVKTLQESGTGPPGGMGSGAVEYYIDDVEIESVISHNKATRQSRAVGFTFKVFEPYSMGMFNETLQVAAIAAGHKNYLVAPYLLSVKFVGWDDDGNSQQAKNSERHFPVKLVGSEFSVTEQGSTYEVTAVPYNHKAFADKTQQVKTDLSLKGSTVKEILQTGAESLATVLNTRLLKSQEAKQIPKADKYVIMFPTKNSSRNESMLGGTSDTTAGATTSVGEGTIKTVDEKRKQELFESVGGLLNSPVPADFQAKIDQLLGITITRSEVGEAIRTFAEKPGNVNPIGKSKMVKAANESGNVPFTAANTAKVDNQKPQPPGAPGFTPVCRSKCQISPDVRTFQFPPGKKIQDIIEEVVLASEWGRSIKDRMEQPDQYNMVDWFKIDAQVYNIADSKTVDAKGDSPKVFVYRVLPYKVSASKWAAPSKAQPDLTALNREAAKEYNYIYTGENKDILDFDIRFDAAYYVAIGAARGQNTAAEKKAGQAEMVAGPFPYLSKSNTGDSDKISKSGSAQVDDTHTNSTGKSGGGGKEHVETQLARNFNDAVIDSPADLIQVELKIWGDPYYLADSGMGNYIAEPTSHINITKDGSMNYENCEVDVRLNFRTPFDYGDEGFMEFPSIGQQPVKAFSGLYQVIQVASSWSGGEFTQNLTMIRRRNQEVDMKSKGTKGGNALITQGTKENKIDNDPGTAAAIYT</sequence>
<name>A0A381WGX1_9ZZZZ</name>
<reference evidence="2" key="1">
    <citation type="submission" date="2018-05" db="EMBL/GenBank/DDBJ databases">
        <authorList>
            <person name="Lanie J.A."/>
            <person name="Ng W.-L."/>
            <person name="Kazmierczak K.M."/>
            <person name="Andrzejewski T.M."/>
            <person name="Davidsen T.M."/>
            <person name="Wayne K.J."/>
            <person name="Tettelin H."/>
            <person name="Glass J.I."/>
            <person name="Rusch D."/>
            <person name="Podicherti R."/>
            <person name="Tsui H.-C.T."/>
            <person name="Winkler M.E."/>
        </authorList>
    </citation>
    <scope>NUCLEOTIDE SEQUENCE</scope>
</reference>
<organism evidence="2">
    <name type="scientific">marine metagenome</name>
    <dbReference type="NCBI Taxonomy" id="408172"/>
    <lineage>
        <taxon>unclassified sequences</taxon>
        <taxon>metagenomes</taxon>
        <taxon>ecological metagenomes</taxon>
    </lineage>
</organism>
<evidence type="ECO:0000313" key="2">
    <source>
        <dbReference type="EMBL" id="SVA51729.1"/>
    </source>
</evidence>
<dbReference type="AlphaFoldDB" id="A0A381WGX1"/>
<accession>A0A381WGX1</accession>